<organism evidence="2 3">
    <name type="scientific">Coniochaeta ligniaria NRRL 30616</name>
    <dbReference type="NCBI Taxonomy" id="1408157"/>
    <lineage>
        <taxon>Eukaryota</taxon>
        <taxon>Fungi</taxon>
        <taxon>Dikarya</taxon>
        <taxon>Ascomycota</taxon>
        <taxon>Pezizomycotina</taxon>
        <taxon>Sordariomycetes</taxon>
        <taxon>Sordariomycetidae</taxon>
        <taxon>Coniochaetales</taxon>
        <taxon>Coniochaetaceae</taxon>
        <taxon>Coniochaeta</taxon>
    </lineage>
</organism>
<accession>A0A1J7IE06</accession>
<feature type="compositionally biased region" description="Polar residues" evidence="1">
    <location>
        <begin position="22"/>
        <end position="34"/>
    </location>
</feature>
<keyword evidence="3" id="KW-1185">Reference proteome</keyword>
<feature type="region of interest" description="Disordered" evidence="1">
    <location>
        <begin position="213"/>
        <end position="305"/>
    </location>
</feature>
<dbReference type="AlphaFoldDB" id="A0A1J7IE06"/>
<proteinExistence type="predicted"/>
<gene>
    <name evidence="2" type="ORF">CONLIGDRAFT_717274</name>
</gene>
<feature type="compositionally biased region" description="Basic and acidic residues" evidence="1">
    <location>
        <begin position="233"/>
        <end position="260"/>
    </location>
</feature>
<protein>
    <submittedName>
        <fullName evidence="2">Uncharacterized protein</fullName>
    </submittedName>
</protein>
<feature type="compositionally biased region" description="Basic and acidic residues" evidence="1">
    <location>
        <begin position="36"/>
        <end position="45"/>
    </location>
</feature>
<reference evidence="2 3" key="1">
    <citation type="submission" date="2016-10" db="EMBL/GenBank/DDBJ databases">
        <title>Draft genome sequence of Coniochaeta ligniaria NRRL30616, a lignocellulolytic fungus for bioabatement of inhibitors in plant biomass hydrolysates.</title>
        <authorList>
            <consortium name="DOE Joint Genome Institute"/>
            <person name="Jimenez D.J."/>
            <person name="Hector R.E."/>
            <person name="Riley R."/>
            <person name="Sun H."/>
            <person name="Grigoriev I.V."/>
            <person name="Van Elsas J.D."/>
            <person name="Nichols N.N."/>
        </authorList>
    </citation>
    <scope>NUCLEOTIDE SEQUENCE [LARGE SCALE GENOMIC DNA]</scope>
    <source>
        <strain evidence="2 3">NRRL 30616</strain>
    </source>
</reference>
<dbReference type="EMBL" id="KV875101">
    <property type="protein sequence ID" value="OIW25515.1"/>
    <property type="molecule type" value="Genomic_DNA"/>
</dbReference>
<evidence type="ECO:0000313" key="3">
    <source>
        <dbReference type="Proteomes" id="UP000182658"/>
    </source>
</evidence>
<dbReference type="Proteomes" id="UP000182658">
    <property type="component" value="Unassembled WGS sequence"/>
</dbReference>
<name>A0A1J7IE06_9PEZI</name>
<evidence type="ECO:0000313" key="2">
    <source>
        <dbReference type="EMBL" id="OIW25515.1"/>
    </source>
</evidence>
<dbReference type="InParanoid" id="A0A1J7IE06"/>
<evidence type="ECO:0000256" key="1">
    <source>
        <dbReference type="SAM" id="MobiDB-lite"/>
    </source>
</evidence>
<feature type="region of interest" description="Disordered" evidence="1">
    <location>
        <begin position="1"/>
        <end position="52"/>
    </location>
</feature>
<sequence length="305" mass="32281">MHNQAGGLVLPPLPASLPSPSDQSFPQSYRSTPGSLREHSTELIRRPGSRFPSGATPMIQAANISPSASSLPSIGQVVGGGHASNMPLTVFPDHPGRSQASAPSHALGSTFDGVVDPVSGRISAFHARSSPDLTPPTCTPIPREALNQAPDAPFFVPTQELPGDLEFLLNTPNYWVYDPGPVAFSQTVLGCEWVTQVRMYVPMVLIDGVPFAEQKAGKGSSPGGTGSRKRKRTTDEARVEKQSRTDEQVAGGSDKRKCPTDEDTSEPQFKANNIAGESDGPGTRPRKAADLRPSPSPPKQCSALL</sequence>